<evidence type="ECO:0000313" key="3">
    <source>
        <dbReference type="Proteomes" id="UP000294257"/>
    </source>
</evidence>
<evidence type="ECO:0000313" key="2">
    <source>
        <dbReference type="EMBL" id="RZS36469.1"/>
    </source>
</evidence>
<dbReference type="InterPro" id="IPR024344">
    <property type="entry name" value="MDMPI_metal-binding"/>
</dbReference>
<gene>
    <name evidence="2" type="ORF">EV193_107150</name>
</gene>
<sequence>MAGSMALATIGGIALLERAVNYTLGSLHLVTPDAMTRQTPCAAWDLRALLDHMNDSLLALTEAADIGYVDPVPASGIDPDEEPVAALKDRACRLIGSWTTAERDGPVLVGGCPLTAAVLTGAGAVEVAAHGWDVARACGRNRPVPPSLAEELLDLVPLLVTDADRPHRFAAPVAVPADASAGARFVAMLGRTP</sequence>
<reference evidence="2 3" key="1">
    <citation type="submission" date="2019-02" db="EMBL/GenBank/DDBJ databases">
        <title>Genomic Encyclopedia of Type Strains, Phase IV (KMG-IV): sequencing the most valuable type-strain genomes for metagenomic binning, comparative biology and taxonomic classification.</title>
        <authorList>
            <person name="Goeker M."/>
        </authorList>
    </citation>
    <scope>NUCLEOTIDE SEQUENCE [LARGE SCALE GENOMIC DNA]</scope>
    <source>
        <strain evidence="2 3">DSM 101727</strain>
    </source>
</reference>
<name>A0A4Q7KIV2_9PSEU</name>
<dbReference type="Pfam" id="PF11716">
    <property type="entry name" value="MDMPI_N"/>
    <property type="match status" value="1"/>
</dbReference>
<organism evidence="2 3">
    <name type="scientific">Herbihabitans rhizosphaerae</name>
    <dbReference type="NCBI Taxonomy" id="1872711"/>
    <lineage>
        <taxon>Bacteria</taxon>
        <taxon>Bacillati</taxon>
        <taxon>Actinomycetota</taxon>
        <taxon>Actinomycetes</taxon>
        <taxon>Pseudonocardiales</taxon>
        <taxon>Pseudonocardiaceae</taxon>
        <taxon>Herbihabitans</taxon>
    </lineage>
</organism>
<protein>
    <submittedName>
        <fullName evidence="2">Uncharacterized protein (TIGR03086 family)</fullName>
    </submittedName>
</protein>
<dbReference type="SUPFAM" id="SSF109854">
    <property type="entry name" value="DinB/YfiT-like putative metalloenzymes"/>
    <property type="match status" value="1"/>
</dbReference>
<dbReference type="InterPro" id="IPR017517">
    <property type="entry name" value="Maleyloyr_isom"/>
</dbReference>
<dbReference type="NCBIfam" id="TIGR03086">
    <property type="entry name" value="TIGR03086 family metal-binding protein"/>
    <property type="match status" value="1"/>
</dbReference>
<comment type="caution">
    <text evidence="2">The sequence shown here is derived from an EMBL/GenBank/DDBJ whole genome shotgun (WGS) entry which is preliminary data.</text>
</comment>
<accession>A0A4Q7KIV2</accession>
<dbReference type="Gene3D" id="1.20.120.450">
    <property type="entry name" value="dinb family like domain"/>
    <property type="match status" value="1"/>
</dbReference>
<feature type="domain" description="Mycothiol-dependent maleylpyruvate isomerase metal-binding" evidence="1">
    <location>
        <begin position="26"/>
        <end position="135"/>
    </location>
</feature>
<evidence type="ECO:0000259" key="1">
    <source>
        <dbReference type="Pfam" id="PF11716"/>
    </source>
</evidence>
<dbReference type="GO" id="GO:0046872">
    <property type="term" value="F:metal ion binding"/>
    <property type="evidence" value="ECO:0007669"/>
    <property type="project" value="InterPro"/>
</dbReference>
<dbReference type="AlphaFoldDB" id="A0A4Q7KIV2"/>
<dbReference type="EMBL" id="SGWQ01000007">
    <property type="protein sequence ID" value="RZS36469.1"/>
    <property type="molecule type" value="Genomic_DNA"/>
</dbReference>
<dbReference type="OrthoDB" id="5185819at2"/>
<dbReference type="RefSeq" id="WP_130345960.1">
    <property type="nucleotide sequence ID" value="NZ_SGWQ01000007.1"/>
</dbReference>
<dbReference type="Proteomes" id="UP000294257">
    <property type="component" value="Unassembled WGS sequence"/>
</dbReference>
<dbReference type="InterPro" id="IPR017520">
    <property type="entry name" value="CHP03086"/>
</dbReference>
<proteinExistence type="predicted"/>
<dbReference type="NCBIfam" id="TIGR03083">
    <property type="entry name" value="maleylpyruvate isomerase family mycothiol-dependent enzyme"/>
    <property type="match status" value="1"/>
</dbReference>
<dbReference type="InterPro" id="IPR034660">
    <property type="entry name" value="DinB/YfiT-like"/>
</dbReference>
<keyword evidence="3" id="KW-1185">Reference proteome</keyword>